<organism evidence="3 4">
    <name type="scientific">Streptomonospora alba</name>
    <dbReference type="NCBI Taxonomy" id="183763"/>
    <lineage>
        <taxon>Bacteria</taxon>
        <taxon>Bacillati</taxon>
        <taxon>Actinomycetota</taxon>
        <taxon>Actinomycetes</taxon>
        <taxon>Streptosporangiales</taxon>
        <taxon>Nocardiopsidaceae</taxon>
        <taxon>Streptomonospora</taxon>
    </lineage>
</organism>
<dbReference type="EMBL" id="JROO01000003">
    <property type="protein sequence ID" value="KII00482.1"/>
    <property type="molecule type" value="Genomic_DNA"/>
</dbReference>
<protein>
    <submittedName>
        <fullName evidence="3">Uncharacterized protein</fullName>
    </submittedName>
</protein>
<evidence type="ECO:0000313" key="3">
    <source>
        <dbReference type="EMBL" id="KII00482.1"/>
    </source>
</evidence>
<comment type="caution">
    <text evidence="3">The sequence shown here is derived from an EMBL/GenBank/DDBJ whole genome shotgun (WGS) entry which is preliminary data.</text>
</comment>
<sequence>MTEQAAQLVLHYLSRVADAAYGAVPARRRAAYLADVRSRVERACATGGAETPEDVRRILRGFGRPADLVAHELAAEINDRSDGVDPDPDVAPLASGDTEDGTAQGAAEERERVVSTPDNRPVREPPPWRSGSNGGARTRSRPAAGAAGRSPRGDTLSALPAALRRHPGEALGVGLYLAAGAFGVLAGAWLIGAAVVALSRVWTGLDKAIGLGAPILATLVGMALWESGVEHIHVDQIIWESLTDTGVVGLRLAGLGTGLFLALRLTRL</sequence>
<feature type="transmembrane region" description="Helical" evidence="2">
    <location>
        <begin position="245"/>
        <end position="263"/>
    </location>
</feature>
<keyword evidence="4" id="KW-1185">Reference proteome</keyword>
<keyword evidence="2" id="KW-0472">Membrane</keyword>
<feature type="transmembrane region" description="Helical" evidence="2">
    <location>
        <begin position="173"/>
        <end position="196"/>
    </location>
</feature>
<dbReference type="Proteomes" id="UP000031675">
    <property type="component" value="Unassembled WGS sequence"/>
</dbReference>
<evidence type="ECO:0000256" key="1">
    <source>
        <dbReference type="SAM" id="MobiDB-lite"/>
    </source>
</evidence>
<evidence type="ECO:0000256" key="2">
    <source>
        <dbReference type="SAM" id="Phobius"/>
    </source>
</evidence>
<gene>
    <name evidence="3" type="ORF">LP52_01275</name>
</gene>
<feature type="transmembrane region" description="Helical" evidence="2">
    <location>
        <begin position="208"/>
        <end position="225"/>
    </location>
</feature>
<name>A0A0C2JGQ8_9ACTN</name>
<keyword evidence="2" id="KW-0812">Transmembrane</keyword>
<dbReference type="AlphaFoldDB" id="A0A0C2JGQ8"/>
<proteinExistence type="predicted"/>
<reference evidence="4" key="1">
    <citation type="journal article" date="2015" name="Chem. Biol.">
        <title>Structure, bioactivity, and resistance mechanism of streptomonomicin, an unusual lasso Peptide from an understudied halophilic actinomycete.</title>
        <authorList>
            <person name="Metelev M."/>
            <person name="Tietz J.I."/>
            <person name="Melby J.O."/>
            <person name="Blair P.M."/>
            <person name="Zhu L."/>
            <person name="Livnat I."/>
            <person name="Severinov K."/>
            <person name="Mitchell D.A."/>
        </authorList>
    </citation>
    <scope>NUCLEOTIDE SEQUENCE [LARGE SCALE GENOMIC DNA]</scope>
    <source>
        <strain evidence="4">YIM 90003</strain>
    </source>
</reference>
<keyword evidence="2" id="KW-1133">Transmembrane helix</keyword>
<dbReference type="OrthoDB" id="3424034at2"/>
<feature type="compositionally biased region" description="Low complexity" evidence="1">
    <location>
        <begin position="135"/>
        <end position="150"/>
    </location>
</feature>
<evidence type="ECO:0000313" key="4">
    <source>
        <dbReference type="Proteomes" id="UP000031675"/>
    </source>
</evidence>
<accession>A0A0C2JGQ8</accession>
<dbReference type="RefSeq" id="WP_040269961.1">
    <property type="nucleotide sequence ID" value="NZ_JROO01000003.1"/>
</dbReference>
<feature type="region of interest" description="Disordered" evidence="1">
    <location>
        <begin position="77"/>
        <end position="155"/>
    </location>
</feature>